<dbReference type="Proteomes" id="UP001549321">
    <property type="component" value="Unassembled WGS sequence"/>
</dbReference>
<reference evidence="1 2" key="1">
    <citation type="submission" date="2024-06" db="EMBL/GenBank/DDBJ databases">
        <title>Sorghum-associated microbial communities from plants grown in Nebraska, USA.</title>
        <authorList>
            <person name="Schachtman D."/>
        </authorList>
    </citation>
    <scope>NUCLEOTIDE SEQUENCE [LARGE SCALE GENOMIC DNA]</scope>
    <source>
        <strain evidence="1 2">3207</strain>
    </source>
</reference>
<protein>
    <recommendedName>
        <fullName evidence="3">DUF4279 domain-containing protein</fullName>
    </recommendedName>
</protein>
<sequence length="152" mass="16714">MIFFRDLTRWDPTVRIDGVLYPASIAWLWSDAEMAAIGLYRAKAPSVLPDGKQPGPAVEWAGEGVRYVLEDIPPAPIPSEVSAAQAKLALDQAEILDDVEAMIAAHPVRAVQIWFADANNWQRGHPYVSALGLEMALDEQAIDTLFVAAERF</sequence>
<evidence type="ECO:0000313" key="1">
    <source>
        <dbReference type="EMBL" id="MET4636142.1"/>
    </source>
</evidence>
<dbReference type="EMBL" id="JBEPSM010000004">
    <property type="protein sequence ID" value="MET4636142.1"/>
    <property type="molecule type" value="Genomic_DNA"/>
</dbReference>
<comment type="caution">
    <text evidence="1">The sequence shown here is derived from an EMBL/GenBank/DDBJ whole genome shotgun (WGS) entry which is preliminary data.</text>
</comment>
<dbReference type="RefSeq" id="WP_354553685.1">
    <property type="nucleotide sequence ID" value="NZ_JBEPSM010000004.1"/>
</dbReference>
<proteinExistence type="predicted"/>
<name>A0ABV2R4C6_9HYPH</name>
<gene>
    <name evidence="1" type="ORF">ABIE08_004100</name>
</gene>
<organism evidence="1 2">
    <name type="scientific">Kaistia defluvii</name>
    <dbReference type="NCBI Taxonomy" id="410841"/>
    <lineage>
        <taxon>Bacteria</taxon>
        <taxon>Pseudomonadati</taxon>
        <taxon>Pseudomonadota</taxon>
        <taxon>Alphaproteobacteria</taxon>
        <taxon>Hyphomicrobiales</taxon>
        <taxon>Kaistiaceae</taxon>
        <taxon>Kaistia</taxon>
    </lineage>
</organism>
<keyword evidence="2" id="KW-1185">Reference proteome</keyword>
<accession>A0ABV2R4C6</accession>
<evidence type="ECO:0008006" key="3">
    <source>
        <dbReference type="Google" id="ProtNLM"/>
    </source>
</evidence>
<evidence type="ECO:0000313" key="2">
    <source>
        <dbReference type="Proteomes" id="UP001549321"/>
    </source>
</evidence>